<dbReference type="GO" id="GO:0004714">
    <property type="term" value="F:transmembrane receptor protein tyrosine kinase activity"/>
    <property type="evidence" value="ECO:0007669"/>
    <property type="project" value="TreeGrafter"/>
</dbReference>
<keyword evidence="1" id="KW-0547">Nucleotide-binding</keyword>
<dbReference type="EMBL" id="FN653016">
    <property type="protein sequence ID" value="CBY07064.1"/>
    <property type="molecule type" value="Genomic_DNA"/>
</dbReference>
<proteinExistence type="predicted"/>
<name>E4WTS1_OIKDI</name>
<dbReference type="Pfam" id="PF07714">
    <property type="entry name" value="PK_Tyr_Ser-Thr"/>
    <property type="match status" value="1"/>
</dbReference>
<accession>E4WTS1</accession>
<dbReference type="Proteomes" id="UP000001307">
    <property type="component" value="Unassembled WGS sequence"/>
</dbReference>
<dbReference type="InterPro" id="IPR008266">
    <property type="entry name" value="Tyr_kinase_AS"/>
</dbReference>
<keyword evidence="1" id="KW-0067">ATP-binding</keyword>
<dbReference type="InParanoid" id="E4WTS1"/>
<protein>
    <recommendedName>
        <fullName evidence="2">Protein kinase domain-containing protein</fullName>
    </recommendedName>
</protein>
<dbReference type="GO" id="GO:0005524">
    <property type="term" value="F:ATP binding"/>
    <property type="evidence" value="ECO:0007669"/>
    <property type="project" value="UniProtKB-KW"/>
</dbReference>
<dbReference type="PROSITE" id="PS00109">
    <property type="entry name" value="PROTEIN_KINASE_TYR"/>
    <property type="match status" value="1"/>
</dbReference>
<dbReference type="PROSITE" id="PS50011">
    <property type="entry name" value="PROTEIN_KINASE_DOM"/>
    <property type="match status" value="1"/>
</dbReference>
<organism evidence="3">
    <name type="scientific">Oikopleura dioica</name>
    <name type="common">Tunicate</name>
    <dbReference type="NCBI Taxonomy" id="34765"/>
    <lineage>
        <taxon>Eukaryota</taxon>
        <taxon>Metazoa</taxon>
        <taxon>Chordata</taxon>
        <taxon>Tunicata</taxon>
        <taxon>Appendicularia</taxon>
        <taxon>Copelata</taxon>
        <taxon>Oikopleuridae</taxon>
        <taxon>Oikopleura</taxon>
    </lineage>
</organism>
<dbReference type="GO" id="GO:0005886">
    <property type="term" value="C:plasma membrane"/>
    <property type="evidence" value="ECO:0007669"/>
    <property type="project" value="TreeGrafter"/>
</dbReference>
<evidence type="ECO:0000259" key="2">
    <source>
        <dbReference type="PROSITE" id="PS50011"/>
    </source>
</evidence>
<feature type="domain" description="Protein kinase" evidence="2">
    <location>
        <begin position="40"/>
        <end position="266"/>
    </location>
</feature>
<dbReference type="GO" id="GO:0007169">
    <property type="term" value="P:cell surface receptor protein tyrosine kinase signaling pathway"/>
    <property type="evidence" value="ECO:0007669"/>
    <property type="project" value="TreeGrafter"/>
</dbReference>
<dbReference type="OrthoDB" id="98077at2759"/>
<dbReference type="GO" id="GO:0043235">
    <property type="term" value="C:receptor complex"/>
    <property type="evidence" value="ECO:0007669"/>
    <property type="project" value="TreeGrafter"/>
</dbReference>
<dbReference type="PANTHER" id="PTHR24416">
    <property type="entry name" value="TYROSINE-PROTEIN KINASE RECEPTOR"/>
    <property type="match status" value="1"/>
</dbReference>
<evidence type="ECO:0000313" key="4">
    <source>
        <dbReference type="Proteomes" id="UP000001307"/>
    </source>
</evidence>
<dbReference type="InterPro" id="IPR050122">
    <property type="entry name" value="RTK"/>
</dbReference>
<dbReference type="SUPFAM" id="SSF56112">
    <property type="entry name" value="Protein kinase-like (PK-like)"/>
    <property type="match status" value="1"/>
</dbReference>
<evidence type="ECO:0000256" key="1">
    <source>
        <dbReference type="ARBA" id="ARBA00022840"/>
    </source>
</evidence>
<evidence type="ECO:0000313" key="3">
    <source>
        <dbReference type="EMBL" id="CBY07064.1"/>
    </source>
</evidence>
<dbReference type="PRINTS" id="PR00109">
    <property type="entry name" value="TYRKINASE"/>
</dbReference>
<keyword evidence="4" id="KW-1185">Reference proteome</keyword>
<gene>
    <name evidence="3" type="ORF">GSOID_T00006147001</name>
</gene>
<dbReference type="PANTHER" id="PTHR24416:SF617">
    <property type="entry name" value="RET ONCOGENE, ISOFORM A"/>
    <property type="match status" value="1"/>
</dbReference>
<reference evidence="3" key="1">
    <citation type="journal article" date="2010" name="Science">
        <title>Plasticity of animal genome architecture unmasked by rapid evolution of a pelagic tunicate.</title>
        <authorList>
            <person name="Denoeud F."/>
            <person name="Henriet S."/>
            <person name="Mungpakdee S."/>
            <person name="Aury J.M."/>
            <person name="Da Silva C."/>
            <person name="Brinkmann H."/>
            <person name="Mikhaleva J."/>
            <person name="Olsen L.C."/>
            <person name="Jubin C."/>
            <person name="Canestro C."/>
            <person name="Bouquet J.M."/>
            <person name="Danks G."/>
            <person name="Poulain J."/>
            <person name="Campsteijn C."/>
            <person name="Adamski M."/>
            <person name="Cross I."/>
            <person name="Yadetie F."/>
            <person name="Muffato M."/>
            <person name="Louis A."/>
            <person name="Butcher S."/>
            <person name="Tsagkogeorga G."/>
            <person name="Konrad A."/>
            <person name="Singh S."/>
            <person name="Jensen M.F."/>
            <person name="Cong E.H."/>
            <person name="Eikeseth-Otteraa H."/>
            <person name="Noel B."/>
            <person name="Anthouard V."/>
            <person name="Porcel B.M."/>
            <person name="Kachouri-Lafond R."/>
            <person name="Nishino A."/>
            <person name="Ugolini M."/>
            <person name="Chourrout P."/>
            <person name="Nishida H."/>
            <person name="Aasland R."/>
            <person name="Huzurbazar S."/>
            <person name="Westhof E."/>
            <person name="Delsuc F."/>
            <person name="Lehrach H."/>
            <person name="Reinhardt R."/>
            <person name="Weissenbach J."/>
            <person name="Roy S.W."/>
            <person name="Artiguenave F."/>
            <person name="Postlethwait J.H."/>
            <person name="Manak J.R."/>
            <person name="Thompson E.M."/>
            <person name="Jaillon O."/>
            <person name="Du Pasquier L."/>
            <person name="Boudinot P."/>
            <person name="Liberles D.A."/>
            <person name="Volff J.N."/>
            <person name="Philippe H."/>
            <person name="Lenhard B."/>
            <person name="Roest Crollius H."/>
            <person name="Wincker P."/>
            <person name="Chourrout D."/>
        </authorList>
    </citation>
    <scope>NUCLEOTIDE SEQUENCE [LARGE SCALE GENOMIC DNA]</scope>
</reference>
<sequence length="266" mass="30526">MAMDFIFRCFGISRRDKRVVSQKDFYRQYSARSIVDSKRITVLKEICSGSFGKIYKGTVKPNDIAVALKIAHCEDAQAKRKDSLIHENLLQIEAESMMDVDHQNIVKTYGVSFIQNNFTIVLEWMEGGSLKNVLLNNELTQKRQIEVLRDAAQGMHHLTRQNIVHRDLAARNCLLDEKGVVKIADFGLSRVNSTRAGGFSRKKSFIRQIPIPMRWMPKESVEMHFFDELTDVWSFGVLIYEVLSKGLFSSEPAQLVKISRILKLSR</sequence>
<dbReference type="InterPro" id="IPR011009">
    <property type="entry name" value="Kinase-like_dom_sf"/>
</dbReference>
<dbReference type="InterPro" id="IPR001245">
    <property type="entry name" value="Ser-Thr/Tyr_kinase_cat_dom"/>
</dbReference>
<dbReference type="InterPro" id="IPR020635">
    <property type="entry name" value="Tyr_kinase_cat_dom"/>
</dbReference>
<dbReference type="Gene3D" id="1.10.510.10">
    <property type="entry name" value="Transferase(Phosphotransferase) domain 1"/>
    <property type="match status" value="1"/>
</dbReference>
<dbReference type="InterPro" id="IPR000719">
    <property type="entry name" value="Prot_kinase_dom"/>
</dbReference>
<dbReference type="AlphaFoldDB" id="E4WTS1"/>
<dbReference type="SMART" id="SM00219">
    <property type="entry name" value="TyrKc"/>
    <property type="match status" value="1"/>
</dbReference>